<dbReference type="SUPFAM" id="SSF54975">
    <property type="entry name" value="Acylphosphatase/BLUF domain-like"/>
    <property type="match status" value="1"/>
</dbReference>
<feature type="active site" evidence="5">
    <location>
        <position position="20"/>
    </location>
</feature>
<evidence type="ECO:0000256" key="2">
    <source>
        <dbReference type="ARBA" id="ARBA00012150"/>
    </source>
</evidence>
<dbReference type="RefSeq" id="WP_096649867.1">
    <property type="nucleotide sequence ID" value="NZ_NWUX01000001.1"/>
</dbReference>
<name>A0A2A4HTH1_9GAMM</name>
<comment type="catalytic activity">
    <reaction evidence="4 5">
        <text>an acyl phosphate + H2O = a carboxylate + phosphate + H(+)</text>
        <dbReference type="Rhea" id="RHEA:14965"/>
        <dbReference type="ChEBI" id="CHEBI:15377"/>
        <dbReference type="ChEBI" id="CHEBI:15378"/>
        <dbReference type="ChEBI" id="CHEBI:29067"/>
        <dbReference type="ChEBI" id="CHEBI:43474"/>
        <dbReference type="ChEBI" id="CHEBI:59918"/>
        <dbReference type="EC" id="3.6.1.7"/>
    </reaction>
</comment>
<evidence type="ECO:0000259" key="7">
    <source>
        <dbReference type="PROSITE" id="PS51160"/>
    </source>
</evidence>
<dbReference type="Gene3D" id="3.30.70.100">
    <property type="match status" value="1"/>
</dbReference>
<keyword evidence="5" id="KW-0378">Hydrolase</keyword>
<evidence type="ECO:0000256" key="4">
    <source>
        <dbReference type="ARBA" id="ARBA00047645"/>
    </source>
</evidence>
<keyword evidence="9" id="KW-1185">Reference proteome</keyword>
<evidence type="ECO:0000313" key="8">
    <source>
        <dbReference type="EMBL" id="PCF97545.1"/>
    </source>
</evidence>
<dbReference type="Pfam" id="PF00708">
    <property type="entry name" value="Acylphosphatase"/>
    <property type="match status" value="1"/>
</dbReference>
<dbReference type="Proteomes" id="UP000218677">
    <property type="component" value="Unassembled WGS sequence"/>
</dbReference>
<dbReference type="PROSITE" id="PS51160">
    <property type="entry name" value="ACYLPHOSPHATASE_3"/>
    <property type="match status" value="1"/>
</dbReference>
<organism evidence="8 9">
    <name type="scientific">Vreelandella nigrificans</name>
    <dbReference type="NCBI Taxonomy" id="2042704"/>
    <lineage>
        <taxon>Bacteria</taxon>
        <taxon>Pseudomonadati</taxon>
        <taxon>Pseudomonadota</taxon>
        <taxon>Gammaproteobacteria</taxon>
        <taxon>Oceanospirillales</taxon>
        <taxon>Halomonadaceae</taxon>
        <taxon>Vreelandella</taxon>
    </lineage>
</organism>
<evidence type="ECO:0000313" key="9">
    <source>
        <dbReference type="Proteomes" id="UP000218677"/>
    </source>
</evidence>
<dbReference type="EC" id="3.6.1.7" evidence="2 5"/>
<dbReference type="PROSITE" id="PS00151">
    <property type="entry name" value="ACYLPHOSPHATASE_2"/>
    <property type="match status" value="1"/>
</dbReference>
<dbReference type="GO" id="GO:0003998">
    <property type="term" value="F:acylphosphatase activity"/>
    <property type="evidence" value="ECO:0007669"/>
    <property type="project" value="UniProtKB-EC"/>
</dbReference>
<dbReference type="PANTHER" id="PTHR47268:SF4">
    <property type="entry name" value="ACYLPHOSPHATASE"/>
    <property type="match status" value="1"/>
</dbReference>
<dbReference type="InterPro" id="IPR017968">
    <property type="entry name" value="Acylphosphatase_CS"/>
</dbReference>
<dbReference type="OrthoDB" id="5295388at2"/>
<protein>
    <recommendedName>
        <fullName evidence="3 5">acylphosphatase</fullName>
        <ecNumber evidence="2 5">3.6.1.7</ecNumber>
    </recommendedName>
</protein>
<comment type="similarity">
    <text evidence="1 6">Belongs to the acylphosphatase family.</text>
</comment>
<evidence type="ECO:0000256" key="1">
    <source>
        <dbReference type="ARBA" id="ARBA00005614"/>
    </source>
</evidence>
<comment type="caution">
    <text evidence="8">The sequence shown here is derived from an EMBL/GenBank/DDBJ whole genome shotgun (WGS) entry which is preliminary data.</text>
</comment>
<evidence type="ECO:0000256" key="3">
    <source>
        <dbReference type="ARBA" id="ARBA00015991"/>
    </source>
</evidence>
<sequence length="91" mass="10196">MKNSCVRAYVTGKVQGVWYRRSTQEQALKQGITGYAKNLPDGRVEVLMFGPSETVSALSEWLWKGPDGARVTHVTFEVLDGHHAPDHFSTY</sequence>
<dbReference type="InterPro" id="IPR020456">
    <property type="entry name" value="Acylphosphatase"/>
</dbReference>
<feature type="active site" evidence="5">
    <location>
        <position position="38"/>
    </location>
</feature>
<dbReference type="NCBIfam" id="NF011022">
    <property type="entry name" value="PRK14451.1"/>
    <property type="match status" value="1"/>
</dbReference>
<dbReference type="InterPro" id="IPR001792">
    <property type="entry name" value="Acylphosphatase-like_dom"/>
</dbReference>
<dbReference type="EMBL" id="NWUX01000001">
    <property type="protein sequence ID" value="PCF97545.1"/>
    <property type="molecule type" value="Genomic_DNA"/>
</dbReference>
<gene>
    <name evidence="8" type="ORF">CPA45_02110</name>
</gene>
<evidence type="ECO:0000256" key="6">
    <source>
        <dbReference type="RuleBase" id="RU004168"/>
    </source>
</evidence>
<dbReference type="InterPro" id="IPR036046">
    <property type="entry name" value="Acylphosphatase-like_dom_sf"/>
</dbReference>
<evidence type="ECO:0000256" key="5">
    <source>
        <dbReference type="PROSITE-ProRule" id="PRU00520"/>
    </source>
</evidence>
<dbReference type="AlphaFoldDB" id="A0A2A4HTH1"/>
<feature type="domain" description="Acylphosphatase-like" evidence="7">
    <location>
        <begin position="5"/>
        <end position="91"/>
    </location>
</feature>
<proteinExistence type="inferred from homology"/>
<reference evidence="9" key="1">
    <citation type="submission" date="2017-09" db="EMBL/GenBank/DDBJ databases">
        <authorList>
            <person name="Cho G.-S."/>
            <person name="Oguntoyinbo F.A."/>
            <person name="Cnockaert M."/>
            <person name="Kabisch J."/>
            <person name="Neve H."/>
            <person name="Bockelmann W."/>
            <person name="Wenning M."/>
            <person name="Franz C.M."/>
            <person name="Vandamme P."/>
        </authorList>
    </citation>
    <scope>NUCLEOTIDE SEQUENCE [LARGE SCALE GENOMIC DNA]</scope>
    <source>
        <strain evidence="9">MBT G8648</strain>
    </source>
</reference>
<dbReference type="PANTHER" id="PTHR47268">
    <property type="entry name" value="ACYLPHOSPHATASE"/>
    <property type="match status" value="1"/>
</dbReference>
<accession>A0A2A4HTH1</accession>